<feature type="domain" description="DUF7678" evidence="1">
    <location>
        <begin position="1"/>
        <end position="80"/>
    </location>
</feature>
<sequence length="80" mass="9181">MWSEGTIGIPTKGAKYTAVHYWVKHFEEPSEEYGIDGGRISKLMLKQDGEVICNYDRGWDMEPTCKEAELAFAILMKEHN</sequence>
<dbReference type="Proteomes" id="UP001215087">
    <property type="component" value="Unassembled WGS sequence"/>
</dbReference>
<dbReference type="Pfam" id="PF24726">
    <property type="entry name" value="DUF7678"/>
    <property type="match status" value="1"/>
</dbReference>
<keyword evidence="3" id="KW-1185">Reference proteome</keyword>
<reference evidence="2 3" key="1">
    <citation type="submission" date="2023-02" db="EMBL/GenBank/DDBJ databases">
        <title>Comparative genome analysis of Eubacterium limosum species.</title>
        <authorList>
            <person name="Bak J.E."/>
        </authorList>
    </citation>
    <scope>NUCLEOTIDE SEQUENCE [LARGE SCALE GENOMIC DNA]</scope>
    <source>
        <strain evidence="2 3">KGMB01548</strain>
    </source>
</reference>
<dbReference type="RefSeq" id="WP_274702946.1">
    <property type="nucleotide sequence ID" value="NZ_JAQSVD010000012.1"/>
</dbReference>
<evidence type="ECO:0000313" key="3">
    <source>
        <dbReference type="Proteomes" id="UP001215087"/>
    </source>
</evidence>
<dbReference type="InterPro" id="IPR056095">
    <property type="entry name" value="DUF7678"/>
</dbReference>
<accession>A0ABT5UWA9</accession>
<organism evidence="2 3">
    <name type="scientific">Eubacterium limosum</name>
    <dbReference type="NCBI Taxonomy" id="1736"/>
    <lineage>
        <taxon>Bacteria</taxon>
        <taxon>Bacillati</taxon>
        <taxon>Bacillota</taxon>
        <taxon>Clostridia</taxon>
        <taxon>Eubacteriales</taxon>
        <taxon>Eubacteriaceae</taxon>
        <taxon>Eubacterium</taxon>
    </lineage>
</organism>
<evidence type="ECO:0000259" key="1">
    <source>
        <dbReference type="Pfam" id="PF24726"/>
    </source>
</evidence>
<comment type="caution">
    <text evidence="2">The sequence shown here is derived from an EMBL/GenBank/DDBJ whole genome shotgun (WGS) entry which is preliminary data.</text>
</comment>
<evidence type="ECO:0000313" key="2">
    <source>
        <dbReference type="EMBL" id="MDE1472131.1"/>
    </source>
</evidence>
<name>A0ABT5UWA9_EUBLI</name>
<proteinExistence type="predicted"/>
<gene>
    <name evidence="2" type="ORF">PTZ04_17890</name>
</gene>
<dbReference type="EMBL" id="JAQSVD010000012">
    <property type="protein sequence ID" value="MDE1472131.1"/>
    <property type="molecule type" value="Genomic_DNA"/>
</dbReference>
<protein>
    <recommendedName>
        <fullName evidence="1">DUF7678 domain-containing protein</fullName>
    </recommendedName>
</protein>